<reference evidence="2" key="1">
    <citation type="journal article" date="2021" name="PeerJ">
        <title>Extensive microbial diversity within the chicken gut microbiome revealed by metagenomics and culture.</title>
        <authorList>
            <person name="Gilroy R."/>
            <person name="Ravi A."/>
            <person name="Getino M."/>
            <person name="Pursley I."/>
            <person name="Horton D.L."/>
            <person name="Alikhan N.F."/>
            <person name="Baker D."/>
            <person name="Gharbi K."/>
            <person name="Hall N."/>
            <person name="Watson M."/>
            <person name="Adriaenssens E.M."/>
            <person name="Foster-Nyarko E."/>
            <person name="Jarju S."/>
            <person name="Secka A."/>
            <person name="Antonio M."/>
            <person name="Oren A."/>
            <person name="Chaudhuri R.R."/>
            <person name="La Ragione R."/>
            <person name="Hildebrand F."/>
            <person name="Pallen M.J."/>
        </authorList>
    </citation>
    <scope>NUCLEOTIDE SEQUENCE</scope>
    <source>
        <strain evidence="2">ChiGjej4B4-7305</strain>
    </source>
</reference>
<dbReference type="SUPFAM" id="SSF51556">
    <property type="entry name" value="Metallo-dependent hydrolases"/>
    <property type="match status" value="1"/>
</dbReference>
<evidence type="ECO:0000313" key="2">
    <source>
        <dbReference type="EMBL" id="HIZ35140.1"/>
    </source>
</evidence>
<comment type="caution">
    <text evidence="2">The sequence shown here is derived from an EMBL/GenBank/DDBJ whole genome shotgun (WGS) entry which is preliminary data.</text>
</comment>
<gene>
    <name evidence="2" type="ORF">H9815_05140</name>
</gene>
<evidence type="ECO:0000259" key="1">
    <source>
        <dbReference type="Pfam" id="PF01979"/>
    </source>
</evidence>
<dbReference type="InterPro" id="IPR006680">
    <property type="entry name" value="Amidohydro-rel"/>
</dbReference>
<dbReference type="PANTHER" id="PTHR43135">
    <property type="entry name" value="ALPHA-D-RIBOSE 1-METHYLPHOSPHONATE 5-TRIPHOSPHATE DIPHOSPHATASE"/>
    <property type="match status" value="1"/>
</dbReference>
<dbReference type="InterPro" id="IPR032466">
    <property type="entry name" value="Metal_Hydrolase"/>
</dbReference>
<dbReference type="Gene3D" id="3.20.20.140">
    <property type="entry name" value="Metal-dependent hydrolases"/>
    <property type="match status" value="1"/>
</dbReference>
<sequence>MLAGEEGGRSGVHEHPEVWVHRGRLTFTDPGVEAVTIAGFVLPGLVDVHCHIGLGEHGPVDQERALAQAGADLHAGTLLVRDAGSPSDTRWLEGRTDSPRILRAGHHLARPKRYLRYYARELEEVAELPAAMAEEADRGDGWVKIVGDWIDRSRGADSVLEPLWPLEQVRAGVAAAHARGARVTVHTFETETSRQMLDAGVDCIEHGTGMTPTQIEQAAAAGIPVVPTLLQIARFDAIADQGQRKYPRYAAQMRRMHRRRYQQVRDLHEAGVPLLLGTDAGGTIEHGLIAHEAAELVRAGVPAGEVVAAASWRAREYLGVSGIAEGAVADVVVYADDPRTDIRALGHPGAVFRAGVRVR</sequence>
<dbReference type="InterPro" id="IPR051781">
    <property type="entry name" value="Metallo-dep_Hydrolase"/>
</dbReference>
<dbReference type="GO" id="GO:0016810">
    <property type="term" value="F:hydrolase activity, acting on carbon-nitrogen (but not peptide) bonds"/>
    <property type="evidence" value="ECO:0007669"/>
    <property type="project" value="InterPro"/>
</dbReference>
<dbReference type="PANTHER" id="PTHR43135:SF4">
    <property type="entry name" value="AMIDOHYDROLASE-RELATED DOMAIN-CONTAINING PROTEIN"/>
    <property type="match status" value="1"/>
</dbReference>
<organism evidence="2 3">
    <name type="scientific">Candidatus Ruania gallistercoris</name>
    <dbReference type="NCBI Taxonomy" id="2838746"/>
    <lineage>
        <taxon>Bacteria</taxon>
        <taxon>Bacillati</taxon>
        <taxon>Actinomycetota</taxon>
        <taxon>Actinomycetes</taxon>
        <taxon>Micrococcales</taxon>
        <taxon>Ruaniaceae</taxon>
        <taxon>Ruania</taxon>
    </lineage>
</organism>
<protein>
    <submittedName>
        <fullName evidence="2">Amidohydrolase family protein</fullName>
    </submittedName>
</protein>
<dbReference type="AlphaFoldDB" id="A0A9D2ECX8"/>
<feature type="domain" description="Amidohydrolase-related" evidence="1">
    <location>
        <begin position="40"/>
        <end position="350"/>
    </location>
</feature>
<accession>A0A9D2ECX8</accession>
<name>A0A9D2ECX8_9MICO</name>
<dbReference type="EMBL" id="DXBY01000080">
    <property type="protein sequence ID" value="HIZ35140.1"/>
    <property type="molecule type" value="Genomic_DNA"/>
</dbReference>
<dbReference type="InterPro" id="IPR011059">
    <property type="entry name" value="Metal-dep_hydrolase_composite"/>
</dbReference>
<dbReference type="Pfam" id="PF01979">
    <property type="entry name" value="Amidohydro_1"/>
    <property type="match status" value="1"/>
</dbReference>
<reference evidence="2" key="2">
    <citation type="submission" date="2021-04" db="EMBL/GenBank/DDBJ databases">
        <authorList>
            <person name="Gilroy R."/>
        </authorList>
    </citation>
    <scope>NUCLEOTIDE SEQUENCE</scope>
    <source>
        <strain evidence="2">ChiGjej4B4-7305</strain>
    </source>
</reference>
<proteinExistence type="predicted"/>
<dbReference type="Gene3D" id="2.30.40.10">
    <property type="entry name" value="Urease, subunit C, domain 1"/>
    <property type="match status" value="1"/>
</dbReference>
<dbReference type="Proteomes" id="UP000824037">
    <property type="component" value="Unassembled WGS sequence"/>
</dbReference>
<evidence type="ECO:0000313" key="3">
    <source>
        <dbReference type="Proteomes" id="UP000824037"/>
    </source>
</evidence>